<comment type="caution">
    <text evidence="2">The sequence shown here is derived from an EMBL/GenBank/DDBJ whole genome shotgun (WGS) entry which is preliminary data.</text>
</comment>
<protein>
    <submittedName>
        <fullName evidence="2">Uncharacterized protein</fullName>
    </submittedName>
</protein>
<keyword evidence="3" id="KW-1185">Reference proteome</keyword>
<feature type="transmembrane region" description="Helical" evidence="1">
    <location>
        <begin position="54"/>
        <end position="75"/>
    </location>
</feature>
<gene>
    <name evidence="2" type="ORF">RM549_05160</name>
</gene>
<keyword evidence="1" id="KW-1133">Transmembrane helix</keyword>
<reference evidence="2 3" key="1">
    <citation type="submission" date="2023-09" db="EMBL/GenBank/DDBJ databases">
        <authorList>
            <person name="Rey-Velasco X."/>
        </authorList>
    </citation>
    <scope>NUCLEOTIDE SEQUENCE [LARGE SCALE GENOMIC DNA]</scope>
    <source>
        <strain evidence="2 3">F188</strain>
    </source>
</reference>
<proteinExistence type="predicted"/>
<dbReference type="RefSeq" id="WP_311682495.1">
    <property type="nucleotide sequence ID" value="NZ_JAVRHM010000004.1"/>
</dbReference>
<organism evidence="2 3">
    <name type="scientific">Autumnicola patrickiae</name>
    <dbReference type="NCBI Taxonomy" id="3075591"/>
    <lineage>
        <taxon>Bacteria</taxon>
        <taxon>Pseudomonadati</taxon>
        <taxon>Bacteroidota</taxon>
        <taxon>Flavobacteriia</taxon>
        <taxon>Flavobacteriales</taxon>
        <taxon>Flavobacteriaceae</taxon>
        <taxon>Autumnicola</taxon>
    </lineage>
</organism>
<keyword evidence="1" id="KW-0812">Transmembrane</keyword>
<evidence type="ECO:0000313" key="2">
    <source>
        <dbReference type="EMBL" id="MDT0689162.1"/>
    </source>
</evidence>
<dbReference type="Proteomes" id="UP001261624">
    <property type="component" value="Unassembled WGS sequence"/>
</dbReference>
<feature type="transmembrane region" description="Helical" evidence="1">
    <location>
        <begin position="109"/>
        <end position="130"/>
    </location>
</feature>
<evidence type="ECO:0000313" key="3">
    <source>
        <dbReference type="Proteomes" id="UP001261624"/>
    </source>
</evidence>
<dbReference type="EMBL" id="JAVRHM010000004">
    <property type="protein sequence ID" value="MDT0689162.1"/>
    <property type="molecule type" value="Genomic_DNA"/>
</dbReference>
<sequence>MNNIKSFQEIQGFLSVGYIYLIVLGILNETLYYNQIGINILNYSSILDVLISPIANLTSSILSLCIFIVLIFLVIKLPGFLAKNKDRNWSKKVLKIDPDLSANEIESSFFKVFLIMISVGLLGFFVGTGITKGIYTSKRINEGEIEYNDKLNLINGENADIKILGTNSSFIFYLTPEIKTVSITPIEGIVESIVDSK</sequence>
<name>A0ABU3DZN6_9FLAO</name>
<keyword evidence="1" id="KW-0472">Membrane</keyword>
<feature type="transmembrane region" description="Helical" evidence="1">
    <location>
        <begin position="12"/>
        <end position="33"/>
    </location>
</feature>
<evidence type="ECO:0000256" key="1">
    <source>
        <dbReference type="SAM" id="Phobius"/>
    </source>
</evidence>
<accession>A0ABU3DZN6</accession>